<name>A0AAX4L2S0_9CREN</name>
<dbReference type="SUPFAM" id="SSF53098">
    <property type="entry name" value="Ribonuclease H-like"/>
    <property type="match status" value="1"/>
</dbReference>
<organism evidence="1 2">
    <name type="scientific">Sulfolobus tengchongensis</name>
    <dbReference type="NCBI Taxonomy" id="207809"/>
    <lineage>
        <taxon>Archaea</taxon>
        <taxon>Thermoproteota</taxon>
        <taxon>Thermoprotei</taxon>
        <taxon>Sulfolobales</taxon>
        <taxon>Sulfolobaceae</taxon>
        <taxon>Sulfolobus</taxon>
    </lineage>
</organism>
<sequence>MDILLTLESFRPNIAFHNEKIITIGVMEITNNKNRSTFILTEWDSGGEKELVSKFYEYLKARINQISASNLKFFTGEKDALERIFVYGFNILRFDIPILIQKGVEYSIGNLPDLNLMWGGLIVTDYLQLMLPYNKMKYKGLTWNGFVEILRRLGYKVPKIKTEGNEIKQLYLKGDYDSIVNRVDTKLKILYVATSSKLFGKKI</sequence>
<accession>A0AAX4L2S0</accession>
<keyword evidence="2" id="KW-1185">Reference proteome</keyword>
<evidence type="ECO:0000313" key="1">
    <source>
        <dbReference type="EMBL" id="WWQ60913.1"/>
    </source>
</evidence>
<dbReference type="RefSeq" id="WP_338602432.1">
    <property type="nucleotide sequence ID" value="NZ_CP146016.1"/>
</dbReference>
<evidence type="ECO:0000313" key="2">
    <source>
        <dbReference type="Proteomes" id="UP001432202"/>
    </source>
</evidence>
<dbReference type="EMBL" id="CP146016">
    <property type="protein sequence ID" value="WWQ60913.1"/>
    <property type="molecule type" value="Genomic_DNA"/>
</dbReference>
<dbReference type="Proteomes" id="UP001432202">
    <property type="component" value="Chromosome"/>
</dbReference>
<gene>
    <name evidence="1" type="ORF">V6M85_02195</name>
</gene>
<reference evidence="1 2" key="1">
    <citation type="submission" date="2024-02" db="EMBL/GenBank/DDBJ databases">
        <title>STSV induces naive adaptation in Sulfolobus.</title>
        <authorList>
            <person name="Xiang X."/>
            <person name="Song M."/>
        </authorList>
    </citation>
    <scope>NUCLEOTIDE SEQUENCE [LARGE SCALE GENOMIC DNA]</scope>
    <source>
        <strain evidence="1 2">RT2</strain>
    </source>
</reference>
<dbReference type="GeneID" id="89335542"/>
<proteinExistence type="predicted"/>
<dbReference type="InterPro" id="IPR012337">
    <property type="entry name" value="RNaseH-like_sf"/>
</dbReference>
<dbReference type="AlphaFoldDB" id="A0AAX4L2S0"/>
<protein>
    <submittedName>
        <fullName evidence="1">Uncharacterized protein</fullName>
    </submittedName>
</protein>